<keyword evidence="3" id="KW-0934">Plastid</keyword>
<dbReference type="CDD" id="cd19481">
    <property type="entry name" value="RecA-like_protease"/>
    <property type="match status" value="1"/>
</dbReference>
<evidence type="ECO:0000313" key="3">
    <source>
        <dbReference type="EMBL" id="AYC65435.1"/>
    </source>
</evidence>
<dbReference type="EMBL" id="MH591110">
    <property type="protein sequence ID" value="AYC65435.1"/>
    <property type="molecule type" value="Genomic_DNA"/>
</dbReference>
<dbReference type="SUPFAM" id="SSF52540">
    <property type="entry name" value="P-loop containing nucleoside triphosphate hydrolases"/>
    <property type="match status" value="1"/>
</dbReference>
<geneLocation type="chloroplast" evidence="3"/>
<dbReference type="SMART" id="SM00382">
    <property type="entry name" value="AAA"/>
    <property type="match status" value="1"/>
</dbReference>
<dbReference type="Pfam" id="PF00004">
    <property type="entry name" value="AAA"/>
    <property type="match status" value="2"/>
</dbReference>
<protein>
    <submittedName>
        <fullName evidence="3">Cell division protein FTSH</fullName>
    </submittedName>
</protein>
<dbReference type="Gene3D" id="1.10.8.60">
    <property type="match status" value="1"/>
</dbReference>
<dbReference type="InterPro" id="IPR003959">
    <property type="entry name" value="ATPase_AAA_core"/>
</dbReference>
<keyword evidence="3" id="KW-0132">Cell division</keyword>
<dbReference type="PANTHER" id="PTHR23076">
    <property type="entry name" value="METALLOPROTEASE M41 FTSH"/>
    <property type="match status" value="1"/>
</dbReference>
<dbReference type="Gene3D" id="3.40.50.300">
    <property type="entry name" value="P-loop containing nucleotide triphosphate hydrolases"/>
    <property type="match status" value="2"/>
</dbReference>
<keyword evidence="3" id="KW-0150">Chloroplast</keyword>
<dbReference type="InterPro" id="IPR003593">
    <property type="entry name" value="AAA+_ATPase"/>
</dbReference>
<dbReference type="InterPro" id="IPR003960">
    <property type="entry name" value="ATPase_AAA_CS"/>
</dbReference>
<dbReference type="GO" id="GO:0051301">
    <property type="term" value="P:cell division"/>
    <property type="evidence" value="ECO:0007669"/>
    <property type="project" value="UniProtKB-KW"/>
</dbReference>
<dbReference type="PROSITE" id="PS00674">
    <property type="entry name" value="AAA"/>
    <property type="match status" value="1"/>
</dbReference>
<dbReference type="GO" id="GO:0005524">
    <property type="term" value="F:ATP binding"/>
    <property type="evidence" value="ECO:0007669"/>
    <property type="project" value="InterPro"/>
</dbReference>
<evidence type="ECO:0000256" key="1">
    <source>
        <dbReference type="SAM" id="MobiDB-lite"/>
    </source>
</evidence>
<dbReference type="GeneID" id="38279465"/>
<reference evidence="3" key="2">
    <citation type="journal article" date="2019" name="Mol. Phylogenet. Evol.">
        <title>Reassessment of the classification of bryopsidales (chlorophyta) based on chloroplast phylogenomic analyses.</title>
        <authorList>
            <person name="Cremen M.C."/>
            <person name="Leliaert F."/>
            <person name="West J."/>
            <person name="Lam D.W."/>
            <person name="Shimada S."/>
            <person name="Lopez-Bautista J.M."/>
            <person name="Verbruggen H."/>
        </authorList>
    </citation>
    <scope>NUCLEOTIDE SEQUENCE</scope>
</reference>
<dbReference type="InterPro" id="IPR027417">
    <property type="entry name" value="P-loop_NTPase"/>
</dbReference>
<name>A0A386B164_9CHLO</name>
<dbReference type="RefSeq" id="YP_009519438.1">
    <property type="nucleotide sequence ID" value="NC_039526.1"/>
</dbReference>
<evidence type="ECO:0000259" key="2">
    <source>
        <dbReference type="SMART" id="SM00382"/>
    </source>
</evidence>
<dbReference type="PANTHER" id="PTHR23076:SF97">
    <property type="entry name" value="ATP-DEPENDENT ZINC METALLOPROTEASE YME1L1"/>
    <property type="match status" value="1"/>
</dbReference>
<feature type="domain" description="AAA+ ATPase" evidence="2">
    <location>
        <begin position="1167"/>
        <end position="1379"/>
    </location>
</feature>
<proteinExistence type="predicted"/>
<keyword evidence="3" id="KW-0131">Cell cycle</keyword>
<organism evidence="3">
    <name type="scientific">Rhipiliopsis peltata</name>
    <dbReference type="NCBI Taxonomy" id="2320810"/>
    <lineage>
        <taxon>Eukaryota</taxon>
        <taxon>Viridiplantae</taxon>
        <taxon>Chlorophyta</taxon>
        <taxon>core chlorophytes</taxon>
        <taxon>Ulvophyceae</taxon>
        <taxon>TCBD clade</taxon>
        <taxon>Bryopsidales</taxon>
        <taxon>Halimedineae</taxon>
        <taxon>Halimedaceae</taxon>
        <taxon>Rhipiliopsideae</taxon>
        <taxon>Rhipiliopsis</taxon>
    </lineage>
</organism>
<dbReference type="GO" id="GO:0004176">
    <property type="term" value="F:ATP-dependent peptidase activity"/>
    <property type="evidence" value="ECO:0007669"/>
    <property type="project" value="TreeGrafter"/>
</dbReference>
<dbReference type="GO" id="GO:0006508">
    <property type="term" value="P:proteolysis"/>
    <property type="evidence" value="ECO:0007669"/>
    <property type="project" value="TreeGrafter"/>
</dbReference>
<dbReference type="GO" id="GO:0016887">
    <property type="term" value="F:ATP hydrolysis activity"/>
    <property type="evidence" value="ECO:0007669"/>
    <property type="project" value="InterPro"/>
</dbReference>
<accession>A0A386B164</accession>
<reference evidence="3" key="1">
    <citation type="submission" date="2018-07" db="EMBL/GenBank/DDBJ databases">
        <authorList>
            <person name="Quirk P.G."/>
            <person name="Krulwich T.A."/>
        </authorList>
    </citation>
    <scope>NUCLEOTIDE SEQUENCE</scope>
</reference>
<gene>
    <name evidence="3" type="primary">ftsH</name>
</gene>
<sequence>MMDKINAEKKESTLPKRIYKRIQKNKIKLTRNELRFLLICNDLHKIYKIFYNFRLPRPFLIIGSKTAQTITNLPIFLSFCFMSLSVLQFSIQRPKNSNNCPGLAITYQKIPQKLETLYHQLNPIKIYKHHQNIKSEGTCGNLIAEAREALPRKSPLTVSAPAHQITNLNELKKDQNSILERRLLPYPIDFHNIVEPYQQDIINLFKTFEQIPPILISEIEEEQWEWEWEWEDDDDTDTDGAEAYYFYEAPPINSIDLSSELLGFPIEITDLQNSKALKIISQFLRQYQNYLKKQNAVGLDEEQLGPTLSLSQVVRNFQYSPFWKEFFHSHFWTWGASTGLNFKQWLFLGEAPQTFPLESEYSGIYRGEPEGNLLAERASLLTSKNTFPLDWTKKFMDKFSVRESEHWYWQELFYQVQQIHDLIPFKIEMLDKEKWAELHRAALRPSGWARATPQPCDSPEDRPREDWQSQQLESNVSSSPIFRSSYTEPEDFLLRMIINLLKINFPDEYKNTGQYNLDLDILEKEENQFRIYNKYYEYLDNKYLDCQKELFLGLVKNPLLQDKEKQSQRLKKEPLLITSYMLDFFKYRKLLFKEKKVESQNMNRHHSTPGLLEGRHSRAVAHLGLDQVAANLTAKLRQKVQKVASRFRVGQPSGGCDNAELRPAISHSRNRESGRKTQNFFYDVRDMQQRYRKYILSTLRLRNIFKEIYLSILPVQKVVSWKQINFEAIPVVSLKKKNIFNTRTYRDIVDYQIINTPINFSKKKKIEKFDRIMKLLSIVKNRGSALEAFGDFGSNRLSDQFFVYNEKQGYINLDSNELEYSKIYIKNRQHFCQIVDEIKYNLALSIRHQFDIGSVPLYLRSRSRSMQSQIQTMPHRKMSGYVFPDQTKVQFHNFFVHLDFENFIKGLKWKSPTQSKNLYPATLTLKDFKEEYSKIFKKIFNLKLEDEEQYAEIRENITYYSWSLVFFGSTGWIFSNIFKNAYKKYGKEIVEYGIDFLNKAGIFDDEECLWIKQELGMTPGQAFRGIRHQLEGKKCKNIIGLDNESVMLQVTEMVWFLKTKQLIKSNESDPLIKMVVLANNPIKKMYLQSQQVPIQVMNPKRVPWTWKWNYHLDTYPTDGSPIRPFDRDVWKAKEGDIFPSENSDSVKAKRFKKFPKPEICFTSLYLKPKGFLFIGPPGTGKTLLVQAIAGESGVPVVTQAGGVIKNPLIRGKGIKILNKLFNRAREISPCIIFIDEIDGIGARRQYLPADIDIRGHYDPVGFMEDNDNINFEEPQKPKLQIQRKPGFYDDHDVYWEEPEFTQTLQLYQIPIDVLQEIEFSRLVREEQIGLLTKLLIELDGVQSLDNILVIGATNRLEILDPALMRPGRLQRILKFNLPDYNARKKLLKLYTQASRIGVENISWDYFSKRTYGLSCADISSIVFASELIAVEQCEAPSKRHTFETLERGIDLITSFPSDPVMFRLRNIFIFLDNSIQDFFYKNYLYQGFQEEYWEKSKTMGTLQLQEISNILRNSYYNIGKMLILFCLELMPLAFIALWERPQNFRFLFFAKNLNFNEFKFHEFDEKRFSRIHIEKRLLSFFGGKAGESLFIFLPFQKFSSEICFQFDKIFLSFANSLEQSNYGIESEIQNAQNLLKLMVEKWYLYMENISTDKFHPILENTNLSEYSEFGQQREMFINQAIADEMEIDLDMRHRLSKNQQKHSYPAWWMKKVTSRLNFVGIKGTPDLQYEFLQWSRIYLSDPENYTPNIEWVPPDEYYHTLLRTPPDCMSWTQFLENGRAMVANLLLLKSFNTVFKTLRQFSEFMDFLSDYLFRYECLRDPEFRSKIEKFFDLYISHGATQKVAMRESSPVFSKRSNDDP</sequence>
<feature type="region of interest" description="Disordered" evidence="1">
    <location>
        <begin position="448"/>
        <end position="476"/>
    </location>
</feature>